<comment type="caution">
    <text evidence="2">The sequence shown here is derived from an EMBL/GenBank/DDBJ whole genome shotgun (WGS) entry which is preliminary data.</text>
</comment>
<dbReference type="InterPro" id="IPR017429">
    <property type="entry name" value="Suppressor_of_fused_bac"/>
</dbReference>
<dbReference type="PANTHER" id="PTHR10928">
    <property type="entry name" value="SUPPRESSOR OF FUSED"/>
    <property type="match status" value="1"/>
</dbReference>
<dbReference type="PIRSF" id="PIRSF038192">
    <property type="entry name" value="Txn_reg_BtrU_prd"/>
    <property type="match status" value="1"/>
</dbReference>
<sequence>MALKRPTSWKRSRKKFSRFPACQRGAHLAQQSPLLCPLLRAALMTEEFDDDEPSTAGWDAISKQLDSVYGVQEPMHYGTVLPFSLGGKDPLQGISVYRNRDEDGDWFHYVTYGFSELYDKESEDPEWSGFGFEMTFRLATYDIDKEPPTWPLNVLQNLARYVFQSGNIFQPGHSLPFNGPIMIGSPTKIRGGFFVIDDLLGSIETPNGRVEFLQLVGCTEDEILELKRWNAAGFEATMRQINPRLLTDLDRDSIADDPKLAQQILDGARAEGSETDVIYTQEIRLETSADGVRKLHLPAIVVADLAAILPGRLRFDRPFFLQTKEALIGVFPTSLSPPEEADQCSATIQLSPDEVDKIADSVRPTRGEYPISPTLTIEVHPKEIFDQEGNVIQVIG</sequence>
<dbReference type="GO" id="GO:0005737">
    <property type="term" value="C:cytoplasm"/>
    <property type="evidence" value="ECO:0007669"/>
    <property type="project" value="TreeGrafter"/>
</dbReference>
<dbReference type="InterPro" id="IPR020941">
    <property type="entry name" value="SUFU-like_domain"/>
</dbReference>
<name>A0A2S8GTG6_9BACT</name>
<evidence type="ECO:0000259" key="1">
    <source>
        <dbReference type="Pfam" id="PF05076"/>
    </source>
</evidence>
<protein>
    <recommendedName>
        <fullName evidence="1">Suppressor of fused-like domain-containing protein</fullName>
    </recommendedName>
</protein>
<evidence type="ECO:0000313" key="3">
    <source>
        <dbReference type="Proteomes" id="UP000237819"/>
    </source>
</evidence>
<dbReference type="SUPFAM" id="SSF103359">
    <property type="entry name" value="Suppressor of Fused, N-terminal domain"/>
    <property type="match status" value="1"/>
</dbReference>
<organism evidence="2 3">
    <name type="scientific">Blastopirellula marina</name>
    <dbReference type="NCBI Taxonomy" id="124"/>
    <lineage>
        <taxon>Bacteria</taxon>
        <taxon>Pseudomonadati</taxon>
        <taxon>Planctomycetota</taxon>
        <taxon>Planctomycetia</taxon>
        <taxon>Pirellulales</taxon>
        <taxon>Pirellulaceae</taxon>
        <taxon>Blastopirellula</taxon>
    </lineage>
</organism>
<accession>A0A2S8GTG6</accession>
<dbReference type="EMBL" id="PUHZ01000004">
    <property type="protein sequence ID" value="PQO47706.1"/>
    <property type="molecule type" value="Genomic_DNA"/>
</dbReference>
<proteinExistence type="predicted"/>
<gene>
    <name evidence="2" type="ORF">C5Y93_03355</name>
</gene>
<evidence type="ECO:0000313" key="2">
    <source>
        <dbReference type="EMBL" id="PQO47706.1"/>
    </source>
</evidence>
<dbReference type="AlphaFoldDB" id="A0A2S8GTG6"/>
<dbReference type="InterPro" id="IPR007768">
    <property type="entry name" value="Suppressor_of_fused"/>
</dbReference>
<dbReference type="PANTHER" id="PTHR10928:SF2">
    <property type="entry name" value="SUPPRESSOR OF FUSED HOMOLOG"/>
    <property type="match status" value="1"/>
</dbReference>
<dbReference type="InterPro" id="IPR037181">
    <property type="entry name" value="SUFU_N"/>
</dbReference>
<feature type="domain" description="Suppressor of fused-like" evidence="1">
    <location>
        <begin position="87"/>
        <end position="251"/>
    </location>
</feature>
<dbReference type="Pfam" id="PF05076">
    <property type="entry name" value="SUFU"/>
    <property type="match status" value="1"/>
</dbReference>
<dbReference type="Proteomes" id="UP000237819">
    <property type="component" value="Unassembled WGS sequence"/>
</dbReference>
<reference evidence="2 3" key="1">
    <citation type="submission" date="2018-02" db="EMBL/GenBank/DDBJ databases">
        <title>Comparative genomes isolates from brazilian mangrove.</title>
        <authorList>
            <person name="Araujo J.E."/>
            <person name="Taketani R.G."/>
            <person name="Silva M.C.P."/>
            <person name="Loureco M.V."/>
            <person name="Andreote F.D."/>
        </authorList>
    </citation>
    <scope>NUCLEOTIDE SEQUENCE [LARGE SCALE GENOMIC DNA]</scope>
    <source>
        <strain evidence="2 3">Nap-Phe MGV</strain>
    </source>
</reference>